<comment type="subcellular location">
    <subcellularLocation>
        <location evidence="1">Cell membrane</location>
        <topology evidence="1">Multi-pass membrane protein</topology>
    </subcellularLocation>
</comment>
<sequence>MAVLTCDFCDQPIVTPVPADGHTFCCHACRELWRIIGEDELKDLKSRPGVDWEELKQQISRTTPTPAISFGSAQPESLALDIEGMWCASCALLIEQVLARSPGVLGVQIDYATSTASVAIDRSQVDAEAIRTSVRKLGYGVKEHGSTQPEDGKERDLLTRFGVSLVLSMFVMMFSVPVWSGYLPALPPVFHTVLGYGLMLLATPVVFWGGWPFLRGAWASIRHLYPTMDLLIAIGTLSAYGYSWVTLLTGGKYLYFDTAAMLVTFLLLSRVLESATKTRAGSIVRLLSRMMVRQVRRLDADGQIRLVPIEQVAAGDKIVVLPGERIGADGVVVEGRSTIDESILTGESLPVEKGPDDRVYTGTMNHTGRLVVLVDRAGDESLVAQIARYVRQANEARGPWQTLAERILRIFVPVVLGFGVLTLVLTHWAIGEAWPAALLRMVAVFVIACPCALSVATPLAIMAGVQRLAQWGILVRSADGLERLAAIDTIVLDKTGTLTEGQMTVESVWPNADTVLPWAASVEVGSEHPIAQAIVRAAEARHLPLYPGEAFVTTPGFGVTARIGSHRVSVDAGHDRPLPPPLEPIVAEWRASGGTVSIVTRDDTVMGAILLRDPVRADAVTTIHQLKAAGYRLAMLSGDHPLAAQRLADTLGISHWQAQVKPLEKADWIRQEQAAGHRVAFVGDGINDSPALVTADLGIAMGQGADLAIESGQLTLTRPQLEPLVTAFHTGRQAVRIIRQNLGWAFLYNVLALPAAALGWTSPLIAAAAMVLSSTFVLGNSLRILGWSPKRYAWGAALVGAVTAVLFALAWWGV</sequence>
<gene>
    <name evidence="21" type="ordered locus">Sulac_0977</name>
</gene>
<evidence type="ECO:0000256" key="16">
    <source>
        <dbReference type="ARBA" id="ARBA00023065"/>
    </source>
</evidence>
<evidence type="ECO:0000256" key="18">
    <source>
        <dbReference type="ARBA" id="ARBA00049289"/>
    </source>
</evidence>
<evidence type="ECO:0000256" key="5">
    <source>
        <dbReference type="ARBA" id="ARBA00022475"/>
    </source>
</evidence>
<dbReference type="InterPro" id="IPR059000">
    <property type="entry name" value="ATPase_P-type_domA"/>
</dbReference>
<feature type="transmembrane region" description="Helical" evidence="19">
    <location>
        <begin position="161"/>
        <end position="182"/>
    </location>
</feature>
<dbReference type="GO" id="GO:0140581">
    <property type="term" value="F:P-type monovalent copper transporter activity"/>
    <property type="evidence" value="ECO:0007669"/>
    <property type="project" value="UniProtKB-EC"/>
</dbReference>
<dbReference type="STRING" id="679936.Sulac_0977"/>
<feature type="transmembrane region" description="Helical" evidence="19">
    <location>
        <begin position="792"/>
        <end position="812"/>
    </location>
</feature>
<dbReference type="EMBL" id="CP003179">
    <property type="protein sequence ID" value="AEW04478.1"/>
    <property type="molecule type" value="Genomic_DNA"/>
</dbReference>
<dbReference type="Gene3D" id="3.30.70.100">
    <property type="match status" value="1"/>
</dbReference>
<dbReference type="Gene3D" id="2.70.150.10">
    <property type="entry name" value="Calcium-transporting ATPase, cytoplasmic transduction domain A"/>
    <property type="match status" value="1"/>
</dbReference>
<protein>
    <recommendedName>
        <fullName evidence="3">P-type Cu(+) transporter</fullName>
        <ecNumber evidence="3">7.2.2.8</ecNumber>
    </recommendedName>
</protein>
<reference evidence="21 22" key="2">
    <citation type="journal article" date="2012" name="Stand. Genomic Sci.">
        <title>Complete genome sequence of the moderately thermophilic mineral-sulfide-oxidizing firmicute Sulfobacillus acidophilus type strain (NAL(T)).</title>
        <authorList>
            <person name="Anderson I."/>
            <person name="Chertkov O."/>
            <person name="Chen A."/>
            <person name="Saunders E."/>
            <person name="Lapidus A."/>
            <person name="Nolan M."/>
            <person name="Lucas S."/>
            <person name="Hammon N."/>
            <person name="Deshpande S."/>
            <person name="Cheng J.F."/>
            <person name="Han C."/>
            <person name="Tapia R."/>
            <person name="Goodwin L.A."/>
            <person name="Pitluck S."/>
            <person name="Liolios K."/>
            <person name="Pagani I."/>
            <person name="Ivanova N."/>
            <person name="Mikhailova N."/>
            <person name="Pati A."/>
            <person name="Palaniappan K."/>
            <person name="Land M."/>
            <person name="Pan C."/>
            <person name="Rohde M."/>
            <person name="Pukall R."/>
            <person name="Goker M."/>
            <person name="Detter J.C."/>
            <person name="Woyke T."/>
            <person name="Bristow J."/>
            <person name="Eisen J.A."/>
            <person name="Markowitz V."/>
            <person name="Hugenholtz P."/>
            <person name="Kyrpides N.C."/>
            <person name="Klenk H.P."/>
            <person name="Mavromatis K."/>
        </authorList>
    </citation>
    <scope>NUCLEOTIDE SEQUENCE [LARGE SCALE GENOMIC DNA]</scope>
    <source>
        <strain evidence="22">ATCC 700253 / DSM 10332 / NAL</strain>
    </source>
</reference>
<keyword evidence="8 19" id="KW-0479">Metal-binding</keyword>
<dbReference type="InterPro" id="IPR008250">
    <property type="entry name" value="ATPase_P-typ_transduc_dom_A_sf"/>
</dbReference>
<keyword evidence="15" id="KW-0186">Copper</keyword>
<evidence type="ECO:0000256" key="17">
    <source>
        <dbReference type="ARBA" id="ARBA00023136"/>
    </source>
</evidence>
<dbReference type="Proteomes" id="UP000005439">
    <property type="component" value="Chromosome"/>
</dbReference>
<dbReference type="NCBIfam" id="TIGR01494">
    <property type="entry name" value="ATPase_P-type"/>
    <property type="match status" value="1"/>
</dbReference>
<reference evidence="22" key="1">
    <citation type="submission" date="2011-12" db="EMBL/GenBank/DDBJ databases">
        <title>The complete genome of chromosome of Sulfobacillus acidophilus DSM 10332.</title>
        <authorList>
            <person name="Lucas S."/>
            <person name="Han J."/>
            <person name="Lapidus A."/>
            <person name="Bruce D."/>
            <person name="Goodwin L."/>
            <person name="Pitluck S."/>
            <person name="Peters L."/>
            <person name="Kyrpides N."/>
            <person name="Mavromatis K."/>
            <person name="Ivanova N."/>
            <person name="Mikhailova N."/>
            <person name="Chertkov O."/>
            <person name="Saunders E."/>
            <person name="Detter J.C."/>
            <person name="Tapia R."/>
            <person name="Han C."/>
            <person name="Land M."/>
            <person name="Hauser L."/>
            <person name="Markowitz V."/>
            <person name="Cheng J.-F."/>
            <person name="Hugenholtz P."/>
            <person name="Woyke T."/>
            <person name="Wu D."/>
            <person name="Pukall R."/>
            <person name="Gehrich-Schroeter G."/>
            <person name="Schneider S."/>
            <person name="Klenk H.-P."/>
            <person name="Eisen J.A."/>
        </authorList>
    </citation>
    <scope>NUCLEOTIDE SEQUENCE [LARGE SCALE GENOMIC DNA]</scope>
    <source>
        <strain evidence="22">ATCC 700253 / DSM 10332 / NAL</strain>
    </source>
</reference>
<dbReference type="PANTHER" id="PTHR43520:SF5">
    <property type="entry name" value="CATION-TRANSPORTING P-TYPE ATPASE-RELATED"/>
    <property type="match status" value="1"/>
</dbReference>
<evidence type="ECO:0000256" key="9">
    <source>
        <dbReference type="ARBA" id="ARBA00022741"/>
    </source>
</evidence>
<dbReference type="GO" id="GO:0005507">
    <property type="term" value="F:copper ion binding"/>
    <property type="evidence" value="ECO:0007669"/>
    <property type="project" value="TreeGrafter"/>
</dbReference>
<evidence type="ECO:0000256" key="1">
    <source>
        <dbReference type="ARBA" id="ARBA00004651"/>
    </source>
</evidence>
<dbReference type="PROSITE" id="PS01229">
    <property type="entry name" value="COF_2"/>
    <property type="match status" value="1"/>
</dbReference>
<dbReference type="InterPro" id="IPR001757">
    <property type="entry name" value="P_typ_ATPase"/>
</dbReference>
<keyword evidence="11 19" id="KW-0067">ATP-binding</keyword>
<dbReference type="GO" id="GO:0005524">
    <property type="term" value="F:ATP binding"/>
    <property type="evidence" value="ECO:0007669"/>
    <property type="project" value="UniProtKB-UniRule"/>
</dbReference>
<dbReference type="InterPro" id="IPR023214">
    <property type="entry name" value="HAD_sf"/>
</dbReference>
<accession>G8TT98</accession>
<dbReference type="GO" id="GO:0043682">
    <property type="term" value="F:P-type divalent copper transporter activity"/>
    <property type="evidence" value="ECO:0007669"/>
    <property type="project" value="TreeGrafter"/>
</dbReference>
<dbReference type="Pfam" id="PF00702">
    <property type="entry name" value="Hydrolase"/>
    <property type="match status" value="1"/>
</dbReference>
<dbReference type="AlphaFoldDB" id="G8TT98"/>
<evidence type="ECO:0000256" key="6">
    <source>
        <dbReference type="ARBA" id="ARBA00022553"/>
    </source>
</evidence>
<keyword evidence="9 19" id="KW-0547">Nucleotide-binding</keyword>
<dbReference type="SFLD" id="SFLDG00002">
    <property type="entry name" value="C1.7:_P-type_atpase_like"/>
    <property type="match status" value="1"/>
</dbReference>
<dbReference type="PROSITE" id="PS01047">
    <property type="entry name" value="HMA_1"/>
    <property type="match status" value="1"/>
</dbReference>
<keyword evidence="4" id="KW-0813">Transport</keyword>
<keyword evidence="13" id="KW-1278">Translocase</keyword>
<dbReference type="InterPro" id="IPR036163">
    <property type="entry name" value="HMA_dom_sf"/>
</dbReference>
<dbReference type="SUPFAM" id="SSF81665">
    <property type="entry name" value="Calcium ATPase, transmembrane domain M"/>
    <property type="match status" value="1"/>
</dbReference>
<keyword evidence="21" id="KW-0378">Hydrolase</keyword>
<feature type="transmembrane region" description="Helical" evidence="19">
    <location>
        <begin position="766"/>
        <end position="785"/>
    </location>
</feature>
<keyword evidence="16" id="KW-0406">Ion transport</keyword>
<evidence type="ECO:0000256" key="11">
    <source>
        <dbReference type="ARBA" id="ARBA00022840"/>
    </source>
</evidence>
<dbReference type="EC" id="7.2.2.8" evidence="3"/>
<evidence type="ECO:0000259" key="20">
    <source>
        <dbReference type="PROSITE" id="PS50846"/>
    </source>
</evidence>
<dbReference type="SUPFAM" id="SSF55008">
    <property type="entry name" value="HMA, heavy metal-associated domain"/>
    <property type="match status" value="1"/>
</dbReference>
<feature type="transmembrane region" description="Helical" evidence="19">
    <location>
        <begin position="253"/>
        <end position="272"/>
    </location>
</feature>
<dbReference type="FunFam" id="2.70.150.10:FF:000002">
    <property type="entry name" value="Copper-transporting ATPase 1, putative"/>
    <property type="match status" value="1"/>
</dbReference>
<dbReference type="PANTHER" id="PTHR43520">
    <property type="entry name" value="ATP7, ISOFORM B"/>
    <property type="match status" value="1"/>
</dbReference>
<feature type="transmembrane region" description="Helical" evidence="19">
    <location>
        <begin position="194"/>
        <end position="214"/>
    </location>
</feature>
<evidence type="ECO:0000256" key="12">
    <source>
        <dbReference type="ARBA" id="ARBA00022842"/>
    </source>
</evidence>
<keyword evidence="14 19" id="KW-1133">Transmembrane helix</keyword>
<keyword evidence="10" id="KW-0187">Copper transport</keyword>
<dbReference type="InterPro" id="IPR006121">
    <property type="entry name" value="HMA_dom"/>
</dbReference>
<comment type="similarity">
    <text evidence="2 19">Belongs to the cation transport ATPase (P-type) (TC 3.A.3) family. Type IB subfamily.</text>
</comment>
<dbReference type="PRINTS" id="PR00119">
    <property type="entry name" value="CATATPASE"/>
</dbReference>
<dbReference type="InterPro" id="IPR017969">
    <property type="entry name" value="Heavy-metal-associated_CS"/>
</dbReference>
<dbReference type="InterPro" id="IPR023299">
    <property type="entry name" value="ATPase_P-typ_cyto_dom_N"/>
</dbReference>
<dbReference type="PROSITE" id="PS50846">
    <property type="entry name" value="HMA_2"/>
    <property type="match status" value="1"/>
</dbReference>
<dbReference type="Gene3D" id="3.40.1110.10">
    <property type="entry name" value="Calcium-transporting ATPase, cytoplasmic domain N"/>
    <property type="match status" value="1"/>
</dbReference>
<dbReference type="SUPFAM" id="SSF81653">
    <property type="entry name" value="Calcium ATPase, transduction domain A"/>
    <property type="match status" value="1"/>
</dbReference>
<dbReference type="PATRIC" id="fig|679936.5.peg.1035"/>
<evidence type="ECO:0000313" key="22">
    <source>
        <dbReference type="Proteomes" id="UP000005439"/>
    </source>
</evidence>
<dbReference type="GO" id="GO:0055070">
    <property type="term" value="P:copper ion homeostasis"/>
    <property type="evidence" value="ECO:0007669"/>
    <property type="project" value="TreeGrafter"/>
</dbReference>
<dbReference type="InterPro" id="IPR044492">
    <property type="entry name" value="P_typ_ATPase_HD_dom"/>
</dbReference>
<evidence type="ECO:0000256" key="15">
    <source>
        <dbReference type="ARBA" id="ARBA00023008"/>
    </source>
</evidence>
<evidence type="ECO:0000256" key="7">
    <source>
        <dbReference type="ARBA" id="ARBA00022692"/>
    </source>
</evidence>
<dbReference type="Gene3D" id="3.40.50.1000">
    <property type="entry name" value="HAD superfamily/HAD-like"/>
    <property type="match status" value="1"/>
</dbReference>
<name>G8TT98_SULAD</name>
<evidence type="ECO:0000256" key="3">
    <source>
        <dbReference type="ARBA" id="ARBA00012517"/>
    </source>
</evidence>
<feature type="transmembrane region" description="Helical" evidence="19">
    <location>
        <begin position="226"/>
        <end position="247"/>
    </location>
</feature>
<evidence type="ECO:0000313" key="21">
    <source>
        <dbReference type="EMBL" id="AEW04478.1"/>
    </source>
</evidence>
<organism evidence="21 22">
    <name type="scientific">Sulfobacillus acidophilus (strain ATCC 700253 / DSM 10332 / NAL)</name>
    <dbReference type="NCBI Taxonomy" id="679936"/>
    <lineage>
        <taxon>Bacteria</taxon>
        <taxon>Bacillati</taxon>
        <taxon>Bacillota</taxon>
        <taxon>Clostridia</taxon>
        <taxon>Eubacteriales</taxon>
        <taxon>Clostridiales Family XVII. Incertae Sedis</taxon>
        <taxon>Sulfobacillus</taxon>
    </lineage>
</organism>
<keyword evidence="12" id="KW-0460">Magnesium</keyword>
<feature type="transmembrane region" description="Helical" evidence="19">
    <location>
        <begin position="407"/>
        <end position="430"/>
    </location>
</feature>
<dbReference type="CDD" id="cd00371">
    <property type="entry name" value="HMA"/>
    <property type="match status" value="1"/>
</dbReference>
<evidence type="ECO:0000256" key="4">
    <source>
        <dbReference type="ARBA" id="ARBA00022448"/>
    </source>
</evidence>
<keyword evidence="7 19" id="KW-0812">Transmembrane</keyword>
<dbReference type="HOGENOM" id="CLU_001771_0_3_9"/>
<dbReference type="InterPro" id="IPR023298">
    <property type="entry name" value="ATPase_P-typ_TM_dom_sf"/>
</dbReference>
<feature type="transmembrane region" description="Helical" evidence="19">
    <location>
        <begin position="742"/>
        <end position="760"/>
    </location>
</feature>
<dbReference type="Pfam" id="PF00403">
    <property type="entry name" value="HMA"/>
    <property type="match status" value="1"/>
</dbReference>
<dbReference type="GO" id="GO:0005886">
    <property type="term" value="C:plasma membrane"/>
    <property type="evidence" value="ECO:0007669"/>
    <property type="project" value="UniProtKB-SubCell"/>
</dbReference>
<dbReference type="SUPFAM" id="SSF56784">
    <property type="entry name" value="HAD-like"/>
    <property type="match status" value="1"/>
</dbReference>
<proteinExistence type="inferred from homology"/>
<dbReference type="PRINTS" id="PR00120">
    <property type="entry name" value="HATPASE"/>
</dbReference>
<dbReference type="NCBIfam" id="TIGR01525">
    <property type="entry name" value="ATPase-IB_hvy"/>
    <property type="match status" value="1"/>
</dbReference>
<dbReference type="InterPro" id="IPR036412">
    <property type="entry name" value="HAD-like_sf"/>
</dbReference>
<comment type="catalytic activity">
    <reaction evidence="18">
        <text>Cu(+)(in) + ATP + H2O = Cu(+)(out) + ADP + phosphate + H(+)</text>
        <dbReference type="Rhea" id="RHEA:25792"/>
        <dbReference type="ChEBI" id="CHEBI:15377"/>
        <dbReference type="ChEBI" id="CHEBI:15378"/>
        <dbReference type="ChEBI" id="CHEBI:30616"/>
        <dbReference type="ChEBI" id="CHEBI:43474"/>
        <dbReference type="ChEBI" id="CHEBI:49552"/>
        <dbReference type="ChEBI" id="CHEBI:456216"/>
        <dbReference type="EC" id="7.2.2.8"/>
    </reaction>
</comment>
<keyword evidence="17 19" id="KW-0472">Membrane</keyword>
<dbReference type="Pfam" id="PF00122">
    <property type="entry name" value="E1-E2_ATPase"/>
    <property type="match status" value="1"/>
</dbReference>
<keyword evidence="5 19" id="KW-1003">Cell membrane</keyword>
<keyword evidence="22" id="KW-1185">Reference proteome</keyword>
<dbReference type="InterPro" id="IPR027256">
    <property type="entry name" value="P-typ_ATPase_IB"/>
</dbReference>
<evidence type="ECO:0000256" key="14">
    <source>
        <dbReference type="ARBA" id="ARBA00022989"/>
    </source>
</evidence>
<feature type="domain" description="HMA" evidence="20">
    <location>
        <begin position="76"/>
        <end position="142"/>
    </location>
</feature>
<evidence type="ECO:0000256" key="2">
    <source>
        <dbReference type="ARBA" id="ARBA00006024"/>
    </source>
</evidence>
<evidence type="ECO:0000256" key="19">
    <source>
        <dbReference type="RuleBase" id="RU362081"/>
    </source>
</evidence>
<dbReference type="InterPro" id="IPR018303">
    <property type="entry name" value="ATPase_P-typ_P_site"/>
</dbReference>
<evidence type="ECO:0000256" key="10">
    <source>
        <dbReference type="ARBA" id="ARBA00022796"/>
    </source>
</evidence>
<keyword evidence="6" id="KW-0597">Phosphoprotein</keyword>
<evidence type="ECO:0000256" key="8">
    <source>
        <dbReference type="ARBA" id="ARBA00022723"/>
    </source>
</evidence>
<evidence type="ECO:0000256" key="13">
    <source>
        <dbReference type="ARBA" id="ARBA00022967"/>
    </source>
</evidence>
<dbReference type="SFLD" id="SFLDS00003">
    <property type="entry name" value="Haloacid_Dehalogenase"/>
    <property type="match status" value="1"/>
</dbReference>
<dbReference type="GO" id="GO:0016887">
    <property type="term" value="F:ATP hydrolysis activity"/>
    <property type="evidence" value="ECO:0007669"/>
    <property type="project" value="InterPro"/>
</dbReference>
<dbReference type="KEGG" id="sap:Sulac_0977"/>
<dbReference type="SFLD" id="SFLDF00027">
    <property type="entry name" value="p-type_atpase"/>
    <property type="match status" value="1"/>
</dbReference>
<dbReference type="PROSITE" id="PS00154">
    <property type="entry name" value="ATPASE_E1_E2"/>
    <property type="match status" value="1"/>
</dbReference>
<feature type="transmembrane region" description="Helical" evidence="19">
    <location>
        <begin position="442"/>
        <end position="465"/>
    </location>
</feature>